<evidence type="ECO:0000313" key="3">
    <source>
        <dbReference type="EMBL" id="MCE7005075.1"/>
    </source>
</evidence>
<evidence type="ECO:0000256" key="1">
    <source>
        <dbReference type="ARBA" id="ARBA00022679"/>
    </source>
</evidence>
<keyword evidence="4" id="KW-1185">Reference proteome</keyword>
<dbReference type="EMBL" id="JAJVCN010000002">
    <property type="protein sequence ID" value="MCE7005075.1"/>
    <property type="molecule type" value="Genomic_DNA"/>
</dbReference>
<dbReference type="InterPro" id="IPR034683">
    <property type="entry name" value="IspD/TarI"/>
</dbReference>
<dbReference type="InterPro" id="IPR018294">
    <property type="entry name" value="ISPD_synthase_CS"/>
</dbReference>
<accession>A0ABS8ZB95</accession>
<dbReference type="Proteomes" id="UP001521150">
    <property type="component" value="Unassembled WGS sequence"/>
</dbReference>
<dbReference type="SUPFAM" id="SSF53448">
    <property type="entry name" value="Nucleotide-diphospho-sugar transferases"/>
    <property type="match status" value="1"/>
</dbReference>
<dbReference type="Gene3D" id="3.90.550.10">
    <property type="entry name" value="Spore Coat Polysaccharide Biosynthesis Protein SpsA, Chain A"/>
    <property type="match status" value="1"/>
</dbReference>
<proteinExistence type="predicted"/>
<dbReference type="CDD" id="cd02516">
    <property type="entry name" value="CDP-ME_synthetase"/>
    <property type="match status" value="1"/>
</dbReference>
<keyword evidence="1" id="KW-0808">Transferase</keyword>
<dbReference type="GO" id="GO:0016779">
    <property type="term" value="F:nucleotidyltransferase activity"/>
    <property type="evidence" value="ECO:0007669"/>
    <property type="project" value="UniProtKB-KW"/>
</dbReference>
<evidence type="ECO:0000256" key="2">
    <source>
        <dbReference type="ARBA" id="ARBA00022695"/>
    </source>
</evidence>
<dbReference type="PROSITE" id="PS01295">
    <property type="entry name" value="ISPD"/>
    <property type="match status" value="1"/>
</dbReference>
<dbReference type="PANTHER" id="PTHR32125">
    <property type="entry name" value="2-C-METHYL-D-ERYTHRITOL 4-PHOSPHATE CYTIDYLYLTRANSFERASE, CHLOROPLASTIC"/>
    <property type="match status" value="1"/>
</dbReference>
<dbReference type="Pfam" id="PF01128">
    <property type="entry name" value="IspD"/>
    <property type="match status" value="1"/>
</dbReference>
<keyword evidence="2 3" id="KW-0548">Nucleotidyltransferase</keyword>
<organism evidence="3 4">
    <name type="scientific">Kibdelosporangium philippinense</name>
    <dbReference type="NCBI Taxonomy" id="211113"/>
    <lineage>
        <taxon>Bacteria</taxon>
        <taxon>Bacillati</taxon>
        <taxon>Actinomycetota</taxon>
        <taxon>Actinomycetes</taxon>
        <taxon>Pseudonocardiales</taxon>
        <taxon>Pseudonocardiaceae</taxon>
        <taxon>Kibdelosporangium</taxon>
    </lineage>
</organism>
<protein>
    <submittedName>
        <fullName evidence="3">2-C-methyl-D-erythritol 4-phosphate cytidylyltransferase</fullName>
    </submittedName>
</protein>
<dbReference type="RefSeq" id="WP_233726681.1">
    <property type="nucleotide sequence ID" value="NZ_JAJVCN010000002.1"/>
</dbReference>
<evidence type="ECO:0000313" key="4">
    <source>
        <dbReference type="Proteomes" id="UP001521150"/>
    </source>
</evidence>
<reference evidence="3 4" key="1">
    <citation type="submission" date="2021-12" db="EMBL/GenBank/DDBJ databases">
        <title>Genome sequence of Kibdelosporangium philippinense ATCC 49844.</title>
        <authorList>
            <person name="Fedorov E.A."/>
            <person name="Omeragic M."/>
            <person name="Shalygina K.F."/>
            <person name="Maclea K.S."/>
        </authorList>
    </citation>
    <scope>NUCLEOTIDE SEQUENCE [LARGE SCALE GENOMIC DNA]</scope>
    <source>
        <strain evidence="3 4">ATCC 49844</strain>
    </source>
</reference>
<gene>
    <name evidence="3" type="ORF">LWC34_19910</name>
</gene>
<dbReference type="InterPro" id="IPR050088">
    <property type="entry name" value="IspD/TarI_cytidylyltransf_bact"/>
</dbReference>
<comment type="caution">
    <text evidence="3">The sequence shown here is derived from an EMBL/GenBank/DDBJ whole genome shotgun (WGS) entry which is preliminary data.</text>
</comment>
<name>A0ABS8ZB95_9PSEU</name>
<dbReference type="PANTHER" id="PTHR32125:SF4">
    <property type="entry name" value="2-C-METHYL-D-ERYTHRITOL 4-PHOSPHATE CYTIDYLYLTRANSFERASE, CHLOROPLASTIC"/>
    <property type="match status" value="1"/>
</dbReference>
<sequence>MSQAAGVVLAGGSGTRVGRDINKVYLPIAGRPVLAWSLEAFASHPDIGALVLVTRPQDVEHVEKVVAGIDVDVVAGGDTRQGSELAALRHLSGRINAGEIDTVLIHDGARPLVSAELVAAVLQAARKYGGAIPGMASEDLALATGEHVVPITDELVAVQTPQGFLAKPLLSAYERAAEEGFVGTDTASCIERFTDIEVHWVPGEQRNLKITFGHDLVVAERILESR</sequence>
<dbReference type="InterPro" id="IPR029044">
    <property type="entry name" value="Nucleotide-diphossugar_trans"/>
</dbReference>